<protein>
    <submittedName>
        <fullName evidence="14">Cytochrome b561/ferric reductase transmembrane protein family</fullName>
    </submittedName>
</protein>
<keyword evidence="7" id="KW-0249">Electron transport</keyword>
<evidence type="ECO:0000256" key="2">
    <source>
        <dbReference type="ARBA" id="ARBA00004141"/>
    </source>
</evidence>
<comment type="caution">
    <text evidence="14">The sequence shown here is derived from an EMBL/GenBank/DDBJ whole genome shotgun (WGS) entry which is preliminary data.</text>
</comment>
<evidence type="ECO:0000259" key="13">
    <source>
        <dbReference type="PROSITE" id="PS50939"/>
    </source>
</evidence>
<evidence type="ECO:0000313" key="15">
    <source>
        <dbReference type="Proteomes" id="UP000585474"/>
    </source>
</evidence>
<dbReference type="PROSITE" id="PS50939">
    <property type="entry name" value="CYTOCHROME_B561"/>
    <property type="match status" value="1"/>
</dbReference>
<evidence type="ECO:0000256" key="7">
    <source>
        <dbReference type="ARBA" id="ARBA00022982"/>
    </source>
</evidence>
<evidence type="ECO:0000256" key="6">
    <source>
        <dbReference type="ARBA" id="ARBA00022723"/>
    </source>
</evidence>
<evidence type="ECO:0000256" key="9">
    <source>
        <dbReference type="ARBA" id="ARBA00023004"/>
    </source>
</evidence>
<evidence type="ECO:0000313" key="14">
    <source>
        <dbReference type="EMBL" id="GFY99273.1"/>
    </source>
</evidence>
<evidence type="ECO:0000256" key="3">
    <source>
        <dbReference type="ARBA" id="ARBA00022448"/>
    </source>
</evidence>
<sequence length="141" mass="16284">MSLKHFENSFNNVHQRMGLTLYGAIWLQAVIGFLRPHRGSRGRSVWFFVHWLMGTAVSILGIINVYTGLHSYHKKTSRSIKFWTMIFTGEISFIAFLYLFQDKWDYILKQGVVLGNEPVQPTTDKKISPPDKQKDSSIESC</sequence>
<evidence type="ECO:0000256" key="12">
    <source>
        <dbReference type="SAM" id="Phobius"/>
    </source>
</evidence>
<dbReference type="AlphaFoldDB" id="A0A7J0FL19"/>
<dbReference type="GO" id="GO:0046872">
    <property type="term" value="F:metal ion binding"/>
    <property type="evidence" value="ECO:0007669"/>
    <property type="project" value="UniProtKB-KW"/>
</dbReference>
<keyword evidence="8 12" id="KW-1133">Transmembrane helix</keyword>
<evidence type="ECO:0000256" key="4">
    <source>
        <dbReference type="ARBA" id="ARBA00022617"/>
    </source>
</evidence>
<feature type="domain" description="Cytochrome b561" evidence="13">
    <location>
        <begin position="1"/>
        <end position="108"/>
    </location>
</feature>
<keyword evidence="4" id="KW-0349">Heme</keyword>
<keyword evidence="10 12" id="KW-0472">Membrane</keyword>
<dbReference type="EMBL" id="BJWL01000013">
    <property type="protein sequence ID" value="GFY99273.1"/>
    <property type="molecule type" value="Genomic_DNA"/>
</dbReference>
<keyword evidence="6" id="KW-0479">Metal-binding</keyword>
<keyword evidence="3" id="KW-0813">Transport</keyword>
<dbReference type="PANTHER" id="PTHR15422">
    <property type="entry name" value="OS05G0565100 PROTEIN"/>
    <property type="match status" value="1"/>
</dbReference>
<dbReference type="GO" id="GO:0020037">
    <property type="term" value="F:heme binding"/>
    <property type="evidence" value="ECO:0007669"/>
    <property type="project" value="TreeGrafter"/>
</dbReference>
<dbReference type="Proteomes" id="UP000585474">
    <property type="component" value="Unassembled WGS sequence"/>
</dbReference>
<dbReference type="InterPro" id="IPR006593">
    <property type="entry name" value="Cyt_b561/ferric_Rdtase_TM"/>
</dbReference>
<name>A0A7J0FL19_9ERIC</name>
<dbReference type="GO" id="GO:0016020">
    <property type="term" value="C:membrane"/>
    <property type="evidence" value="ECO:0007669"/>
    <property type="project" value="UniProtKB-SubCell"/>
</dbReference>
<keyword evidence="15" id="KW-1185">Reference proteome</keyword>
<accession>A0A7J0FL19</accession>
<keyword evidence="9" id="KW-0408">Iron</keyword>
<feature type="region of interest" description="Disordered" evidence="11">
    <location>
        <begin position="121"/>
        <end position="141"/>
    </location>
</feature>
<evidence type="ECO:0000256" key="11">
    <source>
        <dbReference type="SAM" id="MobiDB-lite"/>
    </source>
</evidence>
<evidence type="ECO:0000256" key="10">
    <source>
        <dbReference type="ARBA" id="ARBA00023136"/>
    </source>
</evidence>
<dbReference type="Gene3D" id="1.20.120.1770">
    <property type="match status" value="1"/>
</dbReference>
<comment type="subcellular location">
    <subcellularLocation>
        <location evidence="2">Membrane</location>
        <topology evidence="2">Multi-pass membrane protein</topology>
    </subcellularLocation>
</comment>
<comment type="cofactor">
    <cofactor evidence="1">
        <name>heme b</name>
        <dbReference type="ChEBI" id="CHEBI:60344"/>
    </cofactor>
</comment>
<gene>
    <name evidence="14" type="ORF">Acr_13g0006740</name>
</gene>
<evidence type="ECO:0000256" key="5">
    <source>
        <dbReference type="ARBA" id="ARBA00022692"/>
    </source>
</evidence>
<dbReference type="PANTHER" id="PTHR15422:SF24">
    <property type="entry name" value="DOMON RELATED DOMAIN-CONTAINING PROTEIN"/>
    <property type="match status" value="1"/>
</dbReference>
<evidence type="ECO:0000256" key="1">
    <source>
        <dbReference type="ARBA" id="ARBA00001970"/>
    </source>
</evidence>
<dbReference type="GO" id="GO:0140575">
    <property type="term" value="F:transmembrane monodehydroascorbate reductase activity"/>
    <property type="evidence" value="ECO:0007669"/>
    <property type="project" value="InterPro"/>
</dbReference>
<reference evidence="14 15" key="1">
    <citation type="submission" date="2019-07" db="EMBL/GenBank/DDBJ databases">
        <title>De Novo Assembly of kiwifruit Actinidia rufa.</title>
        <authorList>
            <person name="Sugita-Konishi S."/>
            <person name="Sato K."/>
            <person name="Mori E."/>
            <person name="Abe Y."/>
            <person name="Kisaki G."/>
            <person name="Hamano K."/>
            <person name="Suezawa K."/>
            <person name="Otani M."/>
            <person name="Fukuda T."/>
            <person name="Manabe T."/>
            <person name="Gomi K."/>
            <person name="Tabuchi M."/>
            <person name="Akimitsu K."/>
            <person name="Kataoka I."/>
        </authorList>
    </citation>
    <scope>NUCLEOTIDE SEQUENCE [LARGE SCALE GENOMIC DNA]</scope>
    <source>
        <strain evidence="15">cv. Fuchu</strain>
    </source>
</reference>
<feature type="transmembrane region" description="Helical" evidence="12">
    <location>
        <begin position="16"/>
        <end position="34"/>
    </location>
</feature>
<dbReference type="OrthoDB" id="19261at2759"/>
<feature type="compositionally biased region" description="Basic and acidic residues" evidence="11">
    <location>
        <begin position="123"/>
        <end position="141"/>
    </location>
</feature>
<keyword evidence="5 12" id="KW-0812">Transmembrane</keyword>
<evidence type="ECO:0000256" key="8">
    <source>
        <dbReference type="ARBA" id="ARBA00022989"/>
    </source>
</evidence>
<proteinExistence type="predicted"/>
<dbReference type="CDD" id="cd08760">
    <property type="entry name" value="Cyt_b561_FRRS1_like"/>
    <property type="match status" value="1"/>
</dbReference>
<feature type="transmembrane region" description="Helical" evidence="12">
    <location>
        <begin position="46"/>
        <end position="68"/>
    </location>
</feature>
<feature type="transmembrane region" description="Helical" evidence="12">
    <location>
        <begin position="80"/>
        <end position="100"/>
    </location>
</feature>
<dbReference type="InterPro" id="IPR045150">
    <property type="entry name" value="CYB561D1/2"/>
</dbReference>
<organism evidence="14 15">
    <name type="scientific">Actinidia rufa</name>
    <dbReference type="NCBI Taxonomy" id="165716"/>
    <lineage>
        <taxon>Eukaryota</taxon>
        <taxon>Viridiplantae</taxon>
        <taxon>Streptophyta</taxon>
        <taxon>Embryophyta</taxon>
        <taxon>Tracheophyta</taxon>
        <taxon>Spermatophyta</taxon>
        <taxon>Magnoliopsida</taxon>
        <taxon>eudicotyledons</taxon>
        <taxon>Gunneridae</taxon>
        <taxon>Pentapetalae</taxon>
        <taxon>asterids</taxon>
        <taxon>Ericales</taxon>
        <taxon>Actinidiaceae</taxon>
        <taxon>Actinidia</taxon>
    </lineage>
</organism>